<name>A0A564ZEB7_HYMDI</name>
<feature type="domain" description="Mitochondrial transcription rescue factor 1 C-terminal" evidence="2">
    <location>
        <begin position="28"/>
        <end position="104"/>
    </location>
</feature>
<dbReference type="Proteomes" id="UP000321570">
    <property type="component" value="Unassembled WGS sequence"/>
</dbReference>
<protein>
    <recommendedName>
        <fullName evidence="2">Mitochondrial transcription rescue factor 1 C-terminal domain-containing protein</fullName>
    </recommendedName>
</protein>
<feature type="transmembrane region" description="Helical" evidence="1">
    <location>
        <begin position="128"/>
        <end position="147"/>
    </location>
</feature>
<dbReference type="PANTHER" id="PTHR16002:SF4">
    <property type="entry name" value="TMEM248_TMEM219 DOMAIN-CONTAINING PROTEIN"/>
    <property type="match status" value="1"/>
</dbReference>
<organism evidence="3 4">
    <name type="scientific">Hymenolepis diminuta</name>
    <name type="common">Rat tapeworm</name>
    <dbReference type="NCBI Taxonomy" id="6216"/>
    <lineage>
        <taxon>Eukaryota</taxon>
        <taxon>Metazoa</taxon>
        <taxon>Spiralia</taxon>
        <taxon>Lophotrochozoa</taxon>
        <taxon>Platyhelminthes</taxon>
        <taxon>Cestoda</taxon>
        <taxon>Eucestoda</taxon>
        <taxon>Cyclophyllidea</taxon>
        <taxon>Hymenolepididae</taxon>
        <taxon>Hymenolepis</taxon>
    </lineage>
</organism>
<keyword evidence="1" id="KW-1133">Transmembrane helix</keyword>
<dbReference type="Pfam" id="PF25818">
    <property type="entry name" value="MTRES1_C"/>
    <property type="match status" value="1"/>
</dbReference>
<dbReference type="InterPro" id="IPR039493">
    <property type="entry name" value="TMEM248/TMEM219"/>
</dbReference>
<reference evidence="3 4" key="1">
    <citation type="submission" date="2019-07" db="EMBL/GenBank/DDBJ databases">
        <authorList>
            <person name="Jastrzebski P J."/>
            <person name="Paukszto L."/>
            <person name="Jastrzebski P J."/>
        </authorList>
    </citation>
    <scope>NUCLEOTIDE SEQUENCE [LARGE SCALE GENOMIC DNA]</scope>
    <source>
        <strain evidence="3 4">WMS-il1</strain>
    </source>
</reference>
<accession>A0A564ZEB7</accession>
<sequence>MHCFSLPFSTNSFPTSGPFDYNLGKVITAHVPSIRFDKVARKGLNISQLDFEKAFYGQSFRLNEEVLIKKSQKLKECDILDLVTCEEDGKIFGKRIVLVKIEEKSNGFIPRLQNIMCSCPQIWSRPPIFLFLCVLVLCLALLTGSLIRFQVSNSILDPDVKTNSAKMLHTFSELEFCSEPWTSSPKQFQLNDAFLLNLDNSKSDVVFSRNVRLGNDAFEKINVSLLVPDFNQNEPPCDGLSCKKHIFDSCLSLAAPTKLFPHFHNHEPCTVEQMIHIQANNSARLMWQKRFHLVDRQRCQGHIIWEPQLLGETPLMPTLSKEEIWLISVRLMYIICLLFVMIFVICLSLMCNKSPGQGYRQLPSTT</sequence>
<evidence type="ECO:0000313" key="3">
    <source>
        <dbReference type="EMBL" id="VUZ57786.1"/>
    </source>
</evidence>
<keyword evidence="4" id="KW-1185">Reference proteome</keyword>
<dbReference type="InterPro" id="IPR057896">
    <property type="entry name" value="MTRES1_C"/>
</dbReference>
<proteinExistence type="predicted"/>
<evidence type="ECO:0000256" key="1">
    <source>
        <dbReference type="SAM" id="Phobius"/>
    </source>
</evidence>
<evidence type="ECO:0000313" key="4">
    <source>
        <dbReference type="Proteomes" id="UP000321570"/>
    </source>
</evidence>
<gene>
    <name evidence="3" type="ORF">WMSIL1_LOCUS15013</name>
</gene>
<evidence type="ECO:0000259" key="2">
    <source>
        <dbReference type="Pfam" id="PF25818"/>
    </source>
</evidence>
<dbReference type="PANTHER" id="PTHR16002">
    <property type="entry name" value="TRANSMEMBRANE PROTEIN 248-LIKE"/>
    <property type="match status" value="1"/>
</dbReference>
<keyword evidence="1" id="KW-0472">Membrane</keyword>
<keyword evidence="1" id="KW-0812">Transmembrane</keyword>
<feature type="transmembrane region" description="Helical" evidence="1">
    <location>
        <begin position="331"/>
        <end position="350"/>
    </location>
</feature>
<dbReference type="EMBL" id="CABIJS010000719">
    <property type="protein sequence ID" value="VUZ57786.1"/>
    <property type="molecule type" value="Genomic_DNA"/>
</dbReference>
<dbReference type="AlphaFoldDB" id="A0A564ZEB7"/>